<dbReference type="CDD" id="cd00158">
    <property type="entry name" value="RHOD"/>
    <property type="match status" value="1"/>
</dbReference>
<accession>A0A0S2DB46</accession>
<dbReference type="Pfam" id="PF00581">
    <property type="entry name" value="Rhodanese"/>
    <property type="match status" value="1"/>
</dbReference>
<sequence>MTLSADARQRIETLLRAHRLVVFMNATPDAPERFFSHKICHLLDGLGLDYAHVDVSRDAMLREQIKAYGGLQAIPQLYLDGKPLGDSDAVERMAGTDELHAALGLPAPDRTPPTVRLTAAAAEFLRGVVRGKGEGTVVDIEVDPQFRGSLRFGPRRKDAIAAEVDGVALQFDLASARRADGLSIDWQDVERGPSLLLSHPRAPVPKPVRWISPAEADARVRAGTLTVVDLRREDERALARLSLPFLSLDEGTHAIRNLPPQAPLAVLCHRGDRCWHGAQHLVQLGHRDVYAVEGGIDAWAADVDASIPRY</sequence>
<dbReference type="Pfam" id="PF00462">
    <property type="entry name" value="Glutaredoxin"/>
    <property type="match status" value="1"/>
</dbReference>
<feature type="domain" description="Rhodanese" evidence="2">
    <location>
        <begin position="258"/>
        <end position="308"/>
    </location>
</feature>
<dbReference type="PROSITE" id="PS50206">
    <property type="entry name" value="RHODANESE_3"/>
    <property type="match status" value="1"/>
</dbReference>
<dbReference type="PANTHER" id="PTHR10293">
    <property type="entry name" value="GLUTAREDOXIN FAMILY MEMBER"/>
    <property type="match status" value="1"/>
</dbReference>
<evidence type="ECO:0000256" key="1">
    <source>
        <dbReference type="ARBA" id="ARBA00023284"/>
    </source>
</evidence>
<gene>
    <name evidence="3" type="ORF">GLE_0400</name>
</gene>
<dbReference type="InterPro" id="IPR036249">
    <property type="entry name" value="Thioredoxin-like_sf"/>
</dbReference>
<dbReference type="InterPro" id="IPR001763">
    <property type="entry name" value="Rhodanese-like_dom"/>
</dbReference>
<dbReference type="PATRIC" id="fig|69.6.peg.397"/>
<evidence type="ECO:0000259" key="2">
    <source>
        <dbReference type="PROSITE" id="PS50206"/>
    </source>
</evidence>
<dbReference type="SUPFAM" id="SSF52821">
    <property type="entry name" value="Rhodanese/Cell cycle control phosphatase"/>
    <property type="match status" value="1"/>
</dbReference>
<dbReference type="OrthoDB" id="9804115at2"/>
<reference evidence="3 4" key="1">
    <citation type="submission" date="2015-11" db="EMBL/GenBank/DDBJ databases">
        <title>Genome sequences of Lysobacter enzymogenes strain C3 and Lysobacter antibioticus ATCC 29479.</title>
        <authorList>
            <person name="Kobayashi D.Y."/>
        </authorList>
    </citation>
    <scope>NUCLEOTIDE SEQUENCE [LARGE SCALE GENOMIC DNA]</scope>
    <source>
        <strain evidence="3 4">C3</strain>
    </source>
</reference>
<dbReference type="InterPro" id="IPR002109">
    <property type="entry name" value="Glutaredoxin"/>
</dbReference>
<dbReference type="Gene3D" id="3.40.30.10">
    <property type="entry name" value="Glutaredoxin"/>
    <property type="match status" value="1"/>
</dbReference>
<dbReference type="InterPro" id="IPR036873">
    <property type="entry name" value="Rhodanese-like_dom_sf"/>
</dbReference>
<organism evidence="3 4">
    <name type="scientific">Lysobacter enzymogenes</name>
    <dbReference type="NCBI Taxonomy" id="69"/>
    <lineage>
        <taxon>Bacteria</taxon>
        <taxon>Pseudomonadati</taxon>
        <taxon>Pseudomonadota</taxon>
        <taxon>Gammaproteobacteria</taxon>
        <taxon>Lysobacterales</taxon>
        <taxon>Lysobacteraceae</taxon>
        <taxon>Lysobacter</taxon>
    </lineage>
</organism>
<dbReference type="PANTHER" id="PTHR10293:SF16">
    <property type="entry name" value="GLUTAREDOXIN-RELATED PROTEIN 5, MITOCHONDRIAL"/>
    <property type="match status" value="1"/>
</dbReference>
<evidence type="ECO:0000313" key="3">
    <source>
        <dbReference type="EMBL" id="ALN55758.1"/>
    </source>
</evidence>
<dbReference type="AlphaFoldDB" id="A0A0S2DB46"/>
<dbReference type="Proteomes" id="UP000061569">
    <property type="component" value="Chromosome"/>
</dbReference>
<dbReference type="SUPFAM" id="SSF52833">
    <property type="entry name" value="Thioredoxin-like"/>
    <property type="match status" value="1"/>
</dbReference>
<dbReference type="EMBL" id="CP013140">
    <property type="protein sequence ID" value="ALN55758.1"/>
    <property type="molecule type" value="Genomic_DNA"/>
</dbReference>
<dbReference type="PROSITE" id="PS51354">
    <property type="entry name" value="GLUTAREDOXIN_2"/>
    <property type="match status" value="1"/>
</dbReference>
<dbReference type="Gene3D" id="3.40.250.10">
    <property type="entry name" value="Rhodanese-like domain"/>
    <property type="match status" value="1"/>
</dbReference>
<dbReference type="STRING" id="69.GLE_0400"/>
<name>A0A0S2DB46_LYSEN</name>
<evidence type="ECO:0000313" key="4">
    <source>
        <dbReference type="Proteomes" id="UP000061569"/>
    </source>
</evidence>
<keyword evidence="1" id="KW-0676">Redox-active center</keyword>
<proteinExistence type="predicted"/>
<dbReference type="KEGG" id="lez:GLE_0400"/>
<protein>
    <submittedName>
        <fullName evidence="3">Glutaredoxin domain protein</fullName>
    </submittedName>
</protein>
<dbReference type="InterPro" id="IPR004480">
    <property type="entry name" value="Monothiol_GRX-rel"/>
</dbReference>